<dbReference type="HAMAP" id="MF_01885">
    <property type="entry name" value="tRNA_methyltr_TrmL"/>
    <property type="match status" value="1"/>
</dbReference>
<dbReference type="PANTHER" id="PTHR42971:SF1">
    <property type="entry name" value="TRNA (CYTIDINE(34)-2'-O)-METHYLTRANSFERASE"/>
    <property type="match status" value="1"/>
</dbReference>
<proteinExistence type="inferred from homology"/>
<comment type="subcellular location">
    <subcellularLocation>
        <location evidence="6">Cytoplasm</location>
    </subcellularLocation>
</comment>
<evidence type="ECO:0000256" key="2">
    <source>
        <dbReference type="ARBA" id="ARBA00022603"/>
    </source>
</evidence>
<comment type="caution">
    <text evidence="6">Lacks conserved residue(s) required for the propagation of feature annotation.</text>
</comment>
<dbReference type="GO" id="GO:0002130">
    <property type="term" value="P:wobble position ribose methylation"/>
    <property type="evidence" value="ECO:0007669"/>
    <property type="project" value="TreeGrafter"/>
</dbReference>
<keyword evidence="10" id="KW-1185">Reference proteome</keyword>
<comment type="catalytic activity">
    <reaction evidence="6">
        <text>5-carboxymethylaminomethyluridine(34) in tRNA(Leu) + S-adenosyl-L-methionine = 5-carboxymethylaminomethyl-2'-O-methyluridine(34) in tRNA(Leu) + S-adenosyl-L-homocysteine + H(+)</text>
        <dbReference type="Rhea" id="RHEA:43088"/>
        <dbReference type="Rhea" id="RHEA-COMP:10333"/>
        <dbReference type="Rhea" id="RHEA-COMP:10334"/>
        <dbReference type="ChEBI" id="CHEBI:15378"/>
        <dbReference type="ChEBI" id="CHEBI:57856"/>
        <dbReference type="ChEBI" id="CHEBI:59789"/>
        <dbReference type="ChEBI" id="CHEBI:74508"/>
        <dbReference type="ChEBI" id="CHEBI:74511"/>
        <dbReference type="EC" id="2.1.1.207"/>
    </reaction>
</comment>
<evidence type="ECO:0000313" key="9">
    <source>
        <dbReference type="EMBL" id="ERN41191.1"/>
    </source>
</evidence>
<dbReference type="Pfam" id="PF00588">
    <property type="entry name" value="SpoU_methylase"/>
    <property type="match status" value="1"/>
</dbReference>
<keyword evidence="1 6" id="KW-0963">Cytoplasm</keyword>
<dbReference type="AlphaFoldDB" id="U5DHS4"/>
<evidence type="ECO:0000256" key="3">
    <source>
        <dbReference type="ARBA" id="ARBA00022679"/>
    </source>
</evidence>
<dbReference type="EC" id="2.1.1.207" evidence="6"/>
<dbReference type="RefSeq" id="WP_022607395.1">
    <property type="nucleotide sequence ID" value="NZ_ASSJ01000053.1"/>
</dbReference>
<dbReference type="InParanoid" id="U5DHS4"/>
<sequence length="165" mass="18242">MRAFVPRVVLVHPQIPPNTGNVARTCAAMRTELHLVSPLGFELSDRYLKRAGLDYWPFVELYCHDNWEAFLAVSRVHGGRLIGFSTSGRHLYTHIAFRDDDWLLFGSESSGLPARTLAICDATAYIAMAEPGVRSLNLSVSAAVGLLEARRQLGHLDARPPADND</sequence>
<comment type="caution">
    <text evidence="9">The sequence shown here is derived from an EMBL/GenBank/DDBJ whole genome shotgun (WGS) entry which is preliminary data.</text>
</comment>
<organism evidence="9 10">
    <name type="scientific">Rubidibacter lacunae KORDI 51-2</name>
    <dbReference type="NCBI Taxonomy" id="582515"/>
    <lineage>
        <taxon>Bacteria</taxon>
        <taxon>Bacillati</taxon>
        <taxon>Cyanobacteriota</taxon>
        <taxon>Cyanophyceae</taxon>
        <taxon>Oscillatoriophycideae</taxon>
        <taxon>Chroococcales</taxon>
        <taxon>Aphanothecaceae</taxon>
        <taxon>Rubidibacter</taxon>
    </lineage>
</organism>
<comment type="function">
    <text evidence="6">Could methylate the ribose at the nucleotide 34 wobble position in tRNA.</text>
</comment>
<dbReference type="PANTHER" id="PTHR42971">
    <property type="entry name" value="TRNA (CYTIDINE(34)-2'-O)-METHYLTRANSFERASE"/>
    <property type="match status" value="1"/>
</dbReference>
<keyword evidence="5 6" id="KW-0819">tRNA processing</keyword>
<keyword evidence="3 6" id="KW-0808">Transferase</keyword>
<dbReference type="GO" id="GO:0005737">
    <property type="term" value="C:cytoplasm"/>
    <property type="evidence" value="ECO:0007669"/>
    <property type="project" value="UniProtKB-SubCell"/>
</dbReference>
<reference evidence="9 10" key="1">
    <citation type="submission" date="2013-05" db="EMBL/GenBank/DDBJ databases">
        <title>Draft genome sequence of Rubidibacter lacunae KORDI 51-2.</title>
        <authorList>
            <person name="Choi D.H."/>
            <person name="Noh J.H."/>
            <person name="Kwon K.-K."/>
            <person name="Lee J.-H."/>
            <person name="Ryu J.-Y."/>
        </authorList>
    </citation>
    <scope>NUCLEOTIDE SEQUENCE [LARGE SCALE GENOMIC DNA]</scope>
    <source>
        <strain evidence="9 10">KORDI 51-2</strain>
    </source>
</reference>
<accession>U5DHS4</accession>
<feature type="binding site" evidence="6 7">
    <location>
        <position position="135"/>
    </location>
    <ligand>
        <name>S-adenosyl-L-methionine</name>
        <dbReference type="ChEBI" id="CHEBI:59789"/>
    </ligand>
</feature>
<dbReference type="InterPro" id="IPR016914">
    <property type="entry name" value="TrmL"/>
</dbReference>
<feature type="domain" description="tRNA/rRNA methyltransferase SpoU type" evidence="8">
    <location>
        <begin position="7"/>
        <end position="146"/>
    </location>
</feature>
<evidence type="ECO:0000256" key="5">
    <source>
        <dbReference type="ARBA" id="ARBA00022694"/>
    </source>
</evidence>
<dbReference type="eggNOG" id="COG0219">
    <property type="taxonomic scope" value="Bacteria"/>
</dbReference>
<evidence type="ECO:0000256" key="6">
    <source>
        <dbReference type="HAMAP-Rule" id="MF_01885"/>
    </source>
</evidence>
<dbReference type="EMBL" id="ASSJ01000053">
    <property type="protein sequence ID" value="ERN41191.1"/>
    <property type="molecule type" value="Genomic_DNA"/>
</dbReference>
<feature type="binding site" evidence="6 7">
    <location>
        <position position="126"/>
    </location>
    <ligand>
        <name>S-adenosyl-L-methionine</name>
        <dbReference type="ChEBI" id="CHEBI:59789"/>
    </ligand>
</feature>
<keyword evidence="4 6" id="KW-0949">S-adenosyl-L-methionine</keyword>
<evidence type="ECO:0000313" key="10">
    <source>
        <dbReference type="Proteomes" id="UP000016960"/>
    </source>
</evidence>
<dbReference type="Gene3D" id="3.40.1280.10">
    <property type="match status" value="1"/>
</dbReference>
<dbReference type="GO" id="GO:0003723">
    <property type="term" value="F:RNA binding"/>
    <property type="evidence" value="ECO:0007669"/>
    <property type="project" value="InterPro"/>
</dbReference>
<dbReference type="InterPro" id="IPR001537">
    <property type="entry name" value="SpoU_MeTrfase"/>
</dbReference>
<evidence type="ECO:0000259" key="8">
    <source>
        <dbReference type="Pfam" id="PF00588"/>
    </source>
</evidence>
<evidence type="ECO:0000256" key="7">
    <source>
        <dbReference type="PIRSR" id="PIRSR029256-1"/>
    </source>
</evidence>
<dbReference type="STRING" id="582515.KR51_00022550"/>
<evidence type="ECO:0000256" key="4">
    <source>
        <dbReference type="ARBA" id="ARBA00022691"/>
    </source>
</evidence>
<dbReference type="CDD" id="cd18094">
    <property type="entry name" value="SpoU-like_TrmL"/>
    <property type="match status" value="1"/>
</dbReference>
<dbReference type="FunCoup" id="U5DHS4">
    <property type="interactions" value="220"/>
</dbReference>
<comment type="catalytic activity">
    <reaction evidence="6">
        <text>cytidine(34) in tRNA + S-adenosyl-L-methionine = 2'-O-methylcytidine(34) in tRNA + S-adenosyl-L-homocysteine + H(+)</text>
        <dbReference type="Rhea" id="RHEA:43084"/>
        <dbReference type="Rhea" id="RHEA-COMP:10331"/>
        <dbReference type="Rhea" id="RHEA-COMP:10332"/>
        <dbReference type="ChEBI" id="CHEBI:15378"/>
        <dbReference type="ChEBI" id="CHEBI:57856"/>
        <dbReference type="ChEBI" id="CHEBI:59789"/>
        <dbReference type="ChEBI" id="CHEBI:74495"/>
        <dbReference type="ChEBI" id="CHEBI:82748"/>
        <dbReference type="EC" id="2.1.1.207"/>
    </reaction>
</comment>
<dbReference type="PATRIC" id="fig|582515.4.peg.2538"/>
<dbReference type="SUPFAM" id="SSF75217">
    <property type="entry name" value="alpha/beta knot"/>
    <property type="match status" value="1"/>
</dbReference>
<dbReference type="GO" id="GO:0141102">
    <property type="term" value="F:tRNA (5-carboxymethylaminomethyluridine(34)-2'-O)-methyltransferase activity"/>
    <property type="evidence" value="ECO:0007669"/>
    <property type="project" value="RHEA"/>
</dbReference>
<name>U5DHS4_9CHRO</name>
<gene>
    <name evidence="9" type="ORF">KR51_00022550</name>
</gene>
<dbReference type="PIRSF" id="PIRSF029256">
    <property type="entry name" value="SpoU_TrmH_prd"/>
    <property type="match status" value="1"/>
</dbReference>
<protein>
    <recommendedName>
        <fullName evidence="6">Putative tRNA (cytidine(34)-2'-O)-methyltransferase</fullName>
        <ecNumber evidence="6">2.1.1.207</ecNumber>
    </recommendedName>
    <alternativeName>
        <fullName evidence="6">tRNA (cytidine/uridine-2'-O-)-methyltransferase</fullName>
    </alternativeName>
</protein>
<comment type="similarity">
    <text evidence="6">Belongs to the class IV-like SAM-binding methyltransferase superfamily. RNA methyltransferase TrmH family. TrmL subfamily.</text>
</comment>
<dbReference type="InterPro" id="IPR029026">
    <property type="entry name" value="tRNA_m1G_MTases_N"/>
</dbReference>
<evidence type="ECO:0000256" key="1">
    <source>
        <dbReference type="ARBA" id="ARBA00022490"/>
    </source>
</evidence>
<feature type="binding site" evidence="6 7">
    <location>
        <position position="106"/>
    </location>
    <ligand>
        <name>S-adenosyl-L-methionine</name>
        <dbReference type="ChEBI" id="CHEBI:59789"/>
    </ligand>
</feature>
<dbReference type="Proteomes" id="UP000016960">
    <property type="component" value="Unassembled WGS sequence"/>
</dbReference>
<dbReference type="InterPro" id="IPR029028">
    <property type="entry name" value="Alpha/beta_knot_MTases"/>
</dbReference>
<dbReference type="GO" id="GO:0141098">
    <property type="term" value="F:tRNA (cytidine(34)-2'-O)-methyltransferase activity"/>
    <property type="evidence" value="ECO:0007669"/>
    <property type="project" value="RHEA"/>
</dbReference>
<keyword evidence="2 6" id="KW-0489">Methyltransferase</keyword>